<proteinExistence type="predicted"/>
<organism evidence="3 4">
    <name type="scientific">Adhaeretor mobilis</name>
    <dbReference type="NCBI Taxonomy" id="1930276"/>
    <lineage>
        <taxon>Bacteria</taxon>
        <taxon>Pseudomonadati</taxon>
        <taxon>Planctomycetota</taxon>
        <taxon>Planctomycetia</taxon>
        <taxon>Pirellulales</taxon>
        <taxon>Lacipirellulaceae</taxon>
        <taxon>Adhaeretor</taxon>
    </lineage>
</organism>
<dbReference type="SMART" id="SM00858">
    <property type="entry name" value="SAF"/>
    <property type="match status" value="1"/>
</dbReference>
<name>A0A517MVR7_9BACT</name>
<sequence>MRPKSLVLLALALGCGLVASIGISQVLDSNGKPAQVETVPIYVAVQTVNLGDPIDETLVTLEEWPKEKVPVGAIAAWEDLEDRRPRATILQGAPILDSHLLAKGQHIDTLGAIPADMRIKTISVDARRSAAGLILPGNRVDLQIFISRNEREGIFTPRTKVFLQNIRVFAVDQKVERSADGEESRTIAKTVSLVVTPKQANTITLAENLGDVSLIPRNADDEAIISDNEVDIDSLLGRSTSNNREMERSTVEAIVPSIEDMQSSMAPVKPPFSMTIIYPDEVSKIEFTAAGDPILSGNNSALLPPPIGAPIEDSEPIENDADADFPIDLRIK</sequence>
<dbReference type="KEGG" id="amob:HG15A2_22610"/>
<dbReference type="Pfam" id="PF08666">
    <property type="entry name" value="SAF"/>
    <property type="match status" value="1"/>
</dbReference>
<accession>A0A517MVR7</accession>
<dbReference type="OrthoDB" id="281109at2"/>
<feature type="region of interest" description="Disordered" evidence="1">
    <location>
        <begin position="306"/>
        <end position="325"/>
    </location>
</feature>
<evidence type="ECO:0000313" key="4">
    <source>
        <dbReference type="Proteomes" id="UP000319852"/>
    </source>
</evidence>
<evidence type="ECO:0000313" key="3">
    <source>
        <dbReference type="EMBL" id="QDS98972.1"/>
    </source>
</evidence>
<feature type="domain" description="SAF" evidence="2">
    <location>
        <begin position="39"/>
        <end position="101"/>
    </location>
</feature>
<dbReference type="PROSITE" id="PS51257">
    <property type="entry name" value="PROKAR_LIPOPROTEIN"/>
    <property type="match status" value="1"/>
</dbReference>
<feature type="compositionally biased region" description="Acidic residues" evidence="1">
    <location>
        <begin position="312"/>
        <end position="325"/>
    </location>
</feature>
<dbReference type="CDD" id="cd11614">
    <property type="entry name" value="SAF_CpaB_FlgA_like"/>
    <property type="match status" value="1"/>
</dbReference>
<dbReference type="InterPro" id="IPR031571">
    <property type="entry name" value="RcpC_dom"/>
</dbReference>
<dbReference type="Proteomes" id="UP000319852">
    <property type="component" value="Chromosome"/>
</dbReference>
<reference evidence="3 4" key="1">
    <citation type="submission" date="2019-02" db="EMBL/GenBank/DDBJ databases">
        <title>Deep-cultivation of Planctomycetes and their phenomic and genomic characterization uncovers novel biology.</title>
        <authorList>
            <person name="Wiegand S."/>
            <person name="Jogler M."/>
            <person name="Boedeker C."/>
            <person name="Pinto D."/>
            <person name="Vollmers J."/>
            <person name="Rivas-Marin E."/>
            <person name="Kohn T."/>
            <person name="Peeters S.H."/>
            <person name="Heuer A."/>
            <person name="Rast P."/>
            <person name="Oberbeckmann S."/>
            <person name="Bunk B."/>
            <person name="Jeske O."/>
            <person name="Meyerdierks A."/>
            <person name="Storesund J.E."/>
            <person name="Kallscheuer N."/>
            <person name="Luecker S."/>
            <person name="Lage O.M."/>
            <person name="Pohl T."/>
            <person name="Merkel B.J."/>
            <person name="Hornburger P."/>
            <person name="Mueller R.-W."/>
            <person name="Bruemmer F."/>
            <person name="Labrenz M."/>
            <person name="Spormann A.M."/>
            <person name="Op den Camp H."/>
            <person name="Overmann J."/>
            <person name="Amann R."/>
            <person name="Jetten M.S.M."/>
            <person name="Mascher T."/>
            <person name="Medema M.H."/>
            <person name="Devos D.P."/>
            <person name="Kaster A.-K."/>
            <person name="Ovreas L."/>
            <person name="Rohde M."/>
            <person name="Galperin M.Y."/>
            <person name="Jogler C."/>
        </authorList>
    </citation>
    <scope>NUCLEOTIDE SEQUENCE [LARGE SCALE GENOMIC DNA]</scope>
    <source>
        <strain evidence="3 4">HG15A2</strain>
    </source>
</reference>
<keyword evidence="4" id="KW-1185">Reference proteome</keyword>
<dbReference type="AlphaFoldDB" id="A0A517MVR7"/>
<dbReference type="Pfam" id="PF16976">
    <property type="entry name" value="RcpC"/>
    <property type="match status" value="1"/>
</dbReference>
<protein>
    <recommendedName>
        <fullName evidence="2">SAF domain-containing protein</fullName>
    </recommendedName>
</protein>
<gene>
    <name evidence="3" type="ORF">HG15A2_22610</name>
</gene>
<dbReference type="RefSeq" id="WP_145060262.1">
    <property type="nucleotide sequence ID" value="NZ_CP036263.1"/>
</dbReference>
<dbReference type="EMBL" id="CP036263">
    <property type="protein sequence ID" value="QDS98972.1"/>
    <property type="molecule type" value="Genomic_DNA"/>
</dbReference>
<evidence type="ECO:0000256" key="1">
    <source>
        <dbReference type="SAM" id="MobiDB-lite"/>
    </source>
</evidence>
<dbReference type="InterPro" id="IPR013974">
    <property type="entry name" value="SAF"/>
</dbReference>
<dbReference type="NCBIfam" id="TIGR03177">
    <property type="entry name" value="pilus_cpaB"/>
    <property type="match status" value="1"/>
</dbReference>
<dbReference type="InterPro" id="IPR017592">
    <property type="entry name" value="Pilus_assmbl_Flp-typ_CpaB"/>
</dbReference>
<evidence type="ECO:0000259" key="2">
    <source>
        <dbReference type="SMART" id="SM00858"/>
    </source>
</evidence>